<reference evidence="1" key="1">
    <citation type="submission" date="2021-03" db="EMBL/GenBank/DDBJ databases">
        <authorList>
            <person name="So Y."/>
        </authorList>
    </citation>
    <scope>NUCLEOTIDE SEQUENCE</scope>
    <source>
        <strain evidence="1">SG15</strain>
    </source>
</reference>
<dbReference type="Proteomes" id="UP000677537">
    <property type="component" value="Unassembled WGS sequence"/>
</dbReference>
<name>A0A940N4A5_9PROT</name>
<accession>A0A940N4A5</accession>
<evidence type="ECO:0000313" key="2">
    <source>
        <dbReference type="Proteomes" id="UP000677537"/>
    </source>
</evidence>
<dbReference type="RefSeq" id="WP_209377316.1">
    <property type="nucleotide sequence ID" value="NZ_JAGIZA010000046.1"/>
</dbReference>
<dbReference type="EMBL" id="JAGIZA010000046">
    <property type="protein sequence ID" value="MBP0496530.1"/>
    <property type="molecule type" value="Genomic_DNA"/>
</dbReference>
<keyword evidence="2" id="KW-1185">Reference proteome</keyword>
<protein>
    <submittedName>
        <fullName evidence="1">Uncharacterized protein</fullName>
    </submittedName>
</protein>
<dbReference type="AlphaFoldDB" id="A0A940N4A5"/>
<sequence>MAMFSIGAQAQDAQREAPAVTGFSNVEAYVGYIRLAAQARVCGFRTAEWEKTQQAKVTALIVRAVSRAPAGAVPTDGRSLAAGAVMAAAQEAKDLPPTRCESLKQAVDEFDAAVPQDPSTQH</sequence>
<evidence type="ECO:0000313" key="1">
    <source>
        <dbReference type="EMBL" id="MBP0496530.1"/>
    </source>
</evidence>
<proteinExistence type="predicted"/>
<gene>
    <name evidence="1" type="ORF">J5Y10_27375</name>
</gene>
<organism evidence="1 2">
    <name type="scientific">Roseomonas indoligenes</name>
    <dbReference type="NCBI Taxonomy" id="2820811"/>
    <lineage>
        <taxon>Bacteria</taxon>
        <taxon>Pseudomonadati</taxon>
        <taxon>Pseudomonadota</taxon>
        <taxon>Alphaproteobacteria</taxon>
        <taxon>Acetobacterales</taxon>
        <taxon>Roseomonadaceae</taxon>
        <taxon>Roseomonas</taxon>
    </lineage>
</organism>
<comment type="caution">
    <text evidence="1">The sequence shown here is derived from an EMBL/GenBank/DDBJ whole genome shotgun (WGS) entry which is preliminary data.</text>
</comment>